<dbReference type="GO" id="GO:0006261">
    <property type="term" value="P:DNA-templated DNA replication"/>
    <property type="evidence" value="ECO:0007669"/>
    <property type="project" value="TreeGrafter"/>
</dbReference>
<dbReference type="SUPFAM" id="SSF52540">
    <property type="entry name" value="P-loop containing nucleoside triphosphate hydrolases"/>
    <property type="match status" value="1"/>
</dbReference>
<dbReference type="EMBL" id="NGJY01000001">
    <property type="protein sequence ID" value="RSU05213.1"/>
    <property type="molecule type" value="Genomic_DNA"/>
</dbReference>
<dbReference type="InterPro" id="IPR050238">
    <property type="entry name" value="DNA_Rep/Repair_Clamp_Loader"/>
</dbReference>
<dbReference type="GO" id="GO:0003887">
    <property type="term" value="F:DNA-directed DNA polymerase activity"/>
    <property type="evidence" value="ECO:0007669"/>
    <property type="project" value="InterPro"/>
</dbReference>
<dbReference type="NCBIfam" id="NF005972">
    <property type="entry name" value="PRK08058.1"/>
    <property type="match status" value="1"/>
</dbReference>
<dbReference type="Proteomes" id="UP000287101">
    <property type="component" value="Unassembled WGS sequence"/>
</dbReference>
<dbReference type="RefSeq" id="WP_126831101.1">
    <property type="nucleotide sequence ID" value="NZ_CBCRYB010000003.1"/>
</dbReference>
<dbReference type="PANTHER" id="PTHR11669">
    <property type="entry name" value="REPLICATION FACTOR C / DNA POLYMERASE III GAMMA-TAU SUBUNIT"/>
    <property type="match status" value="1"/>
</dbReference>
<organism evidence="1 2">
    <name type="scientific">Vagococcus fessus</name>
    <dbReference type="NCBI Taxonomy" id="120370"/>
    <lineage>
        <taxon>Bacteria</taxon>
        <taxon>Bacillati</taxon>
        <taxon>Bacillota</taxon>
        <taxon>Bacilli</taxon>
        <taxon>Lactobacillales</taxon>
        <taxon>Enterococcaceae</taxon>
        <taxon>Vagococcus</taxon>
    </lineage>
</organism>
<dbReference type="FunFam" id="3.40.50.300:FF:001255">
    <property type="entry name" value="DNA polymerase III subunit delta"/>
    <property type="match status" value="1"/>
</dbReference>
<dbReference type="Pfam" id="PF13177">
    <property type="entry name" value="DNA_pol3_delta2"/>
    <property type="match status" value="1"/>
</dbReference>
<protein>
    <submittedName>
        <fullName evidence="1">DNA polymerase III subunit delta</fullName>
    </submittedName>
</protein>
<dbReference type="NCBIfam" id="TIGR00678">
    <property type="entry name" value="holB"/>
    <property type="match status" value="1"/>
</dbReference>
<proteinExistence type="predicted"/>
<keyword evidence="2" id="KW-1185">Reference proteome</keyword>
<dbReference type="PANTHER" id="PTHR11669:SF8">
    <property type="entry name" value="DNA POLYMERASE III SUBUNIT DELTA"/>
    <property type="match status" value="1"/>
</dbReference>
<evidence type="ECO:0000313" key="1">
    <source>
        <dbReference type="EMBL" id="RSU05213.1"/>
    </source>
</evidence>
<reference evidence="1 2" key="1">
    <citation type="submission" date="2017-05" db="EMBL/GenBank/DDBJ databases">
        <title>Vagococcus spp. assemblies.</title>
        <authorList>
            <person name="Gulvik C.A."/>
        </authorList>
    </citation>
    <scope>NUCLEOTIDE SEQUENCE [LARGE SCALE GENOMIC DNA]</scope>
    <source>
        <strain evidence="1 2">CCUG 41755</strain>
    </source>
</reference>
<dbReference type="InterPro" id="IPR004622">
    <property type="entry name" value="DNA_pol_HolB"/>
</dbReference>
<dbReference type="AlphaFoldDB" id="A0A430ADE3"/>
<comment type="caution">
    <text evidence="1">The sequence shown here is derived from an EMBL/GenBank/DDBJ whole genome shotgun (WGS) entry which is preliminary data.</text>
</comment>
<sequence>MLIQKKQPLVCEQLQKSIETNHLTHAYLFEGLEGTGKRELVEWFSQGIFCISEGNKPCGECINCTRILSGEHPDVMTIIPDGQTIKVDQIREIKATFTKSGMEGQKKIVVITEAEKMTVSAANSLLKFIEEPDGQIVIMFITTSKARILPTIQSRCQIFHLMPLSKETLTETLKSDGIPAQEAEFLARLTNSQSKAIEFYQNEWFNEAKVTVSKWVDYILADNLFAMVYVQQHVVKVFKEKDQQALVFEMLIIFFREELNRKITGAQPTARNSRWSQRKLLAGLELILASRQKIEANVSFQNVCEQLAIKLIDG</sequence>
<accession>A0A430ADE3</accession>
<dbReference type="GO" id="GO:0008408">
    <property type="term" value="F:3'-5' exonuclease activity"/>
    <property type="evidence" value="ECO:0007669"/>
    <property type="project" value="InterPro"/>
</dbReference>
<dbReference type="OrthoDB" id="9810148at2"/>
<dbReference type="Gene3D" id="3.40.50.300">
    <property type="entry name" value="P-loop containing nucleotide triphosphate hydrolases"/>
    <property type="match status" value="1"/>
</dbReference>
<evidence type="ECO:0000313" key="2">
    <source>
        <dbReference type="Proteomes" id="UP000287101"/>
    </source>
</evidence>
<gene>
    <name evidence="1" type="ORF">CBF31_04130</name>
</gene>
<name>A0A430ADE3_9ENTE</name>
<dbReference type="InterPro" id="IPR027417">
    <property type="entry name" value="P-loop_NTPase"/>
</dbReference>